<sequence>MIGTRRLTAADVMSRIVLTVAPDESPLMAWELMRRAGVHHIPVVDGNRRLHGVLTRLDLAMGWSGGPADLARREVREFLGERRLPRVRMDAPLDCVAATMLDAGRDAVPVVDEHGRTAGIITTVDVLRAVAGRISGAPGRGRAEGAMFRLEPVLPS</sequence>
<dbReference type="SMART" id="SM00116">
    <property type="entry name" value="CBS"/>
    <property type="match status" value="2"/>
</dbReference>
<protein>
    <submittedName>
        <fullName evidence="4">CBS domain-containing protein</fullName>
    </submittedName>
</protein>
<keyword evidence="5" id="KW-1185">Reference proteome</keyword>
<dbReference type="InterPro" id="IPR051257">
    <property type="entry name" value="Diverse_CBS-Domain"/>
</dbReference>
<evidence type="ECO:0000259" key="3">
    <source>
        <dbReference type="PROSITE" id="PS51371"/>
    </source>
</evidence>
<dbReference type="RefSeq" id="WP_210155250.1">
    <property type="nucleotide sequence ID" value="NZ_JAFCNB010000004.1"/>
</dbReference>
<reference evidence="4" key="1">
    <citation type="submission" date="2021-02" db="EMBL/GenBank/DDBJ databases">
        <title>Draft genome sequence of Microbispora sp. RL4-1S isolated from rice leaves in Thailand.</title>
        <authorList>
            <person name="Muangham S."/>
            <person name="Duangmal K."/>
        </authorList>
    </citation>
    <scope>NUCLEOTIDE SEQUENCE</scope>
    <source>
        <strain evidence="4">RL4-1S</strain>
    </source>
</reference>
<dbReference type="Proteomes" id="UP000674234">
    <property type="component" value="Unassembled WGS sequence"/>
</dbReference>
<accession>A0A941AJ83</accession>
<keyword evidence="1 2" id="KW-0129">CBS domain</keyword>
<dbReference type="CDD" id="cd02205">
    <property type="entry name" value="CBS_pair_SF"/>
    <property type="match status" value="1"/>
</dbReference>
<evidence type="ECO:0000256" key="2">
    <source>
        <dbReference type="PROSITE-ProRule" id="PRU00703"/>
    </source>
</evidence>
<organism evidence="4 5">
    <name type="scientific">Microbispora oryzae</name>
    <dbReference type="NCBI Taxonomy" id="2806554"/>
    <lineage>
        <taxon>Bacteria</taxon>
        <taxon>Bacillati</taxon>
        <taxon>Actinomycetota</taxon>
        <taxon>Actinomycetes</taxon>
        <taxon>Streptosporangiales</taxon>
        <taxon>Streptosporangiaceae</taxon>
        <taxon>Microbispora</taxon>
    </lineage>
</organism>
<dbReference type="Pfam" id="PF00571">
    <property type="entry name" value="CBS"/>
    <property type="match status" value="2"/>
</dbReference>
<dbReference type="Gene3D" id="3.10.580.10">
    <property type="entry name" value="CBS-domain"/>
    <property type="match status" value="1"/>
</dbReference>
<name>A0A941AJ83_9ACTN</name>
<dbReference type="EMBL" id="JAFCNB010000004">
    <property type="protein sequence ID" value="MBP2703933.1"/>
    <property type="molecule type" value="Genomic_DNA"/>
</dbReference>
<dbReference type="PANTHER" id="PTHR43080:SF2">
    <property type="entry name" value="CBS DOMAIN-CONTAINING PROTEIN"/>
    <property type="match status" value="1"/>
</dbReference>
<dbReference type="PROSITE" id="PS51371">
    <property type="entry name" value="CBS"/>
    <property type="match status" value="2"/>
</dbReference>
<feature type="domain" description="CBS" evidence="3">
    <location>
        <begin position="13"/>
        <end position="70"/>
    </location>
</feature>
<dbReference type="InterPro" id="IPR000644">
    <property type="entry name" value="CBS_dom"/>
</dbReference>
<feature type="domain" description="CBS" evidence="3">
    <location>
        <begin position="80"/>
        <end position="139"/>
    </location>
</feature>
<evidence type="ECO:0000313" key="4">
    <source>
        <dbReference type="EMBL" id="MBP2703933.1"/>
    </source>
</evidence>
<gene>
    <name evidence="4" type="ORF">JOL79_08945</name>
</gene>
<evidence type="ECO:0000313" key="5">
    <source>
        <dbReference type="Proteomes" id="UP000674234"/>
    </source>
</evidence>
<proteinExistence type="predicted"/>
<dbReference type="AlphaFoldDB" id="A0A941AJ83"/>
<dbReference type="SUPFAM" id="SSF54631">
    <property type="entry name" value="CBS-domain pair"/>
    <property type="match status" value="1"/>
</dbReference>
<comment type="caution">
    <text evidence="4">The sequence shown here is derived from an EMBL/GenBank/DDBJ whole genome shotgun (WGS) entry which is preliminary data.</text>
</comment>
<dbReference type="PANTHER" id="PTHR43080">
    <property type="entry name" value="CBS DOMAIN-CONTAINING PROTEIN CBSX3, MITOCHONDRIAL"/>
    <property type="match status" value="1"/>
</dbReference>
<evidence type="ECO:0000256" key="1">
    <source>
        <dbReference type="ARBA" id="ARBA00023122"/>
    </source>
</evidence>
<dbReference type="InterPro" id="IPR046342">
    <property type="entry name" value="CBS_dom_sf"/>
</dbReference>